<keyword evidence="5" id="KW-1185">Reference proteome</keyword>
<dbReference type="GeneID" id="83056310"/>
<dbReference type="InterPro" id="IPR050072">
    <property type="entry name" value="Peptidase_M20A"/>
</dbReference>
<dbReference type="Pfam" id="PF07687">
    <property type="entry name" value="M20_dimer"/>
    <property type="match status" value="1"/>
</dbReference>
<dbReference type="Pfam" id="PF01546">
    <property type="entry name" value="Peptidase_M20"/>
    <property type="match status" value="1"/>
</dbReference>
<dbReference type="PANTHER" id="PTHR43808">
    <property type="entry name" value="ACETYLORNITHINE DEACETYLASE"/>
    <property type="match status" value="1"/>
</dbReference>
<reference evidence="4" key="1">
    <citation type="submission" date="2016-08" db="EMBL/GenBank/DDBJ databases">
        <title>Complete genome of Cloacibacillus porcorum.</title>
        <authorList>
            <person name="Looft T."/>
            <person name="Bayles D.O."/>
            <person name="Alt D.P."/>
        </authorList>
    </citation>
    <scope>NUCLEOTIDE SEQUENCE [LARGE SCALE GENOMIC DNA]</scope>
    <source>
        <strain evidence="4">CL-84</strain>
    </source>
</reference>
<dbReference type="InterPro" id="IPR036264">
    <property type="entry name" value="Bact_exopeptidase_dim_dom"/>
</dbReference>
<dbReference type="OrthoDB" id="9792335at2"/>
<evidence type="ECO:0000256" key="1">
    <source>
        <dbReference type="ARBA" id="ARBA00022723"/>
    </source>
</evidence>
<evidence type="ECO:0000259" key="3">
    <source>
        <dbReference type="Pfam" id="PF07687"/>
    </source>
</evidence>
<dbReference type="GO" id="GO:0046872">
    <property type="term" value="F:metal ion binding"/>
    <property type="evidence" value="ECO:0007669"/>
    <property type="project" value="UniProtKB-KW"/>
</dbReference>
<dbReference type="EMBL" id="CP016757">
    <property type="protein sequence ID" value="ANZ43702.1"/>
    <property type="molecule type" value="Genomic_DNA"/>
</dbReference>
<evidence type="ECO:0000313" key="5">
    <source>
        <dbReference type="Proteomes" id="UP000093044"/>
    </source>
</evidence>
<organism evidence="4 5">
    <name type="scientific">Cloacibacillus porcorum</name>
    <dbReference type="NCBI Taxonomy" id="1197717"/>
    <lineage>
        <taxon>Bacteria</taxon>
        <taxon>Thermotogati</taxon>
        <taxon>Synergistota</taxon>
        <taxon>Synergistia</taxon>
        <taxon>Synergistales</taxon>
        <taxon>Synergistaceae</taxon>
        <taxon>Cloacibacillus</taxon>
    </lineage>
</organism>
<accession>A0A1B2I162</accession>
<dbReference type="KEGG" id="cpor:BED41_00405"/>
<protein>
    <recommendedName>
        <fullName evidence="3">Peptidase M20 dimerisation domain-containing protein</fullName>
    </recommendedName>
</protein>
<sequence>MEYSARTLMILQNLIRIRSCLPEGDELDVVKYIASIFEPYGVPVNIVRHGNNRASMVLSLRGGGSGVKRALMAHLDTVNPLEPRRWLHAPFAADFDGEKVYGCGASSSKGGVAAICAAALSLLEAGRLPSGETRLCFTAGGDDDGMGAKSLLEGGFLEGISEVIFADPTGLGIATAQKGAVWMKAEVLGRRVHVLEAEKGVDALYWLLEFVRRIKGLLKEARPHSLLGGSTVYLTGVFTSEREICILPESACGNIDIRLIPSVDLAVFIQNIDRLIAAMTKEVPGLSINYSILNARPPVGVSADSPLVRRIESICRRERIENARSGLGYFSDSSVVVKELGVPFVILGPGERVFDDKMDEYVYMNKVCAAQKIYEKYMLE</sequence>
<gene>
    <name evidence="4" type="ORF">BED41_00405</name>
</gene>
<dbReference type="AlphaFoldDB" id="A0A1B2I162"/>
<feature type="domain" description="Peptidase M20 dimerisation" evidence="3">
    <location>
        <begin position="175"/>
        <end position="281"/>
    </location>
</feature>
<dbReference type="RefSeq" id="WP_066741659.1">
    <property type="nucleotide sequence ID" value="NZ_CP016757.1"/>
</dbReference>
<dbReference type="Gene3D" id="3.40.630.10">
    <property type="entry name" value="Zn peptidases"/>
    <property type="match status" value="1"/>
</dbReference>
<dbReference type="Gene3D" id="3.30.70.360">
    <property type="match status" value="1"/>
</dbReference>
<dbReference type="PANTHER" id="PTHR43808:SF32">
    <property type="entry name" value="ARGE_DAPE-RELATED DEACYLASE"/>
    <property type="match status" value="1"/>
</dbReference>
<dbReference type="Proteomes" id="UP000093044">
    <property type="component" value="Chromosome"/>
</dbReference>
<name>A0A1B2I162_9BACT</name>
<keyword evidence="1" id="KW-0479">Metal-binding</keyword>
<dbReference type="InterPro" id="IPR002933">
    <property type="entry name" value="Peptidase_M20"/>
</dbReference>
<evidence type="ECO:0000256" key="2">
    <source>
        <dbReference type="ARBA" id="ARBA00022801"/>
    </source>
</evidence>
<evidence type="ECO:0000313" key="4">
    <source>
        <dbReference type="EMBL" id="ANZ43702.1"/>
    </source>
</evidence>
<dbReference type="SUPFAM" id="SSF55031">
    <property type="entry name" value="Bacterial exopeptidase dimerisation domain"/>
    <property type="match status" value="1"/>
</dbReference>
<dbReference type="STRING" id="1197717.BED41_00405"/>
<dbReference type="GO" id="GO:0016787">
    <property type="term" value="F:hydrolase activity"/>
    <property type="evidence" value="ECO:0007669"/>
    <property type="project" value="UniProtKB-KW"/>
</dbReference>
<proteinExistence type="predicted"/>
<keyword evidence="2" id="KW-0378">Hydrolase</keyword>
<dbReference type="InterPro" id="IPR011650">
    <property type="entry name" value="Peptidase_M20_dimer"/>
</dbReference>
<dbReference type="SUPFAM" id="SSF53187">
    <property type="entry name" value="Zn-dependent exopeptidases"/>
    <property type="match status" value="1"/>
</dbReference>